<evidence type="ECO:0000256" key="1">
    <source>
        <dbReference type="ARBA" id="ARBA00004141"/>
    </source>
</evidence>
<evidence type="ECO:0000256" key="6">
    <source>
        <dbReference type="ARBA" id="ARBA00023180"/>
    </source>
</evidence>
<comment type="function">
    <text evidence="7">Voltage-sensitive calcium channels (VSCC) mediate the entry of calcium ions into excitable cells and are also involved in a variety of calcium-dependent processes, including muscle contraction, hormone or neurotransmitter release, gene expression, cell motility, cell division and cell death. This channel gives rise to T-type calcium currents. T-type calcium channels belong to the "low-voltage activated (LVA)" group and are strongly blocked by nickel and mibefradil. A particularity of this type of channels is an opening at quite negative potentials, and a voltage-dependent inactivation. T-type channels serve pacemaking functions in both central neurons and cardiac nodal cells and support calcium signaling in secretory cells and vascular smooth muscle. They may also be involved in the modulation of firing patterns of neurons which is important for information processing as well as in cell growth processes.</text>
</comment>
<keyword evidence="7" id="KW-0406">Ion transport</keyword>
<evidence type="ECO:0000256" key="8">
    <source>
        <dbReference type="SAM" id="MobiDB-lite"/>
    </source>
</evidence>
<keyword evidence="7" id="KW-0813">Transport</keyword>
<feature type="transmembrane region" description="Helical" evidence="9">
    <location>
        <begin position="369"/>
        <end position="391"/>
    </location>
</feature>
<proteinExistence type="inferred from homology"/>
<keyword evidence="6" id="KW-0325">Glycoprotein</keyword>
<keyword evidence="7" id="KW-0109">Calcium transport</keyword>
<feature type="compositionally biased region" description="Polar residues" evidence="8">
    <location>
        <begin position="1707"/>
        <end position="1717"/>
    </location>
</feature>
<reference evidence="11 12" key="1">
    <citation type="submission" date="2022-05" db="EMBL/GenBank/DDBJ databases">
        <authorList>
            <consortium name="Genoscope - CEA"/>
            <person name="William W."/>
        </authorList>
    </citation>
    <scope>NUCLEOTIDE SEQUENCE [LARGE SCALE GENOMIC DNA]</scope>
</reference>
<feature type="transmembrane region" description="Helical" evidence="9">
    <location>
        <begin position="119"/>
        <end position="138"/>
    </location>
</feature>
<evidence type="ECO:0000256" key="5">
    <source>
        <dbReference type="ARBA" id="ARBA00023136"/>
    </source>
</evidence>
<feature type="region of interest" description="Disordered" evidence="8">
    <location>
        <begin position="532"/>
        <end position="560"/>
    </location>
</feature>
<keyword evidence="7" id="KW-0407">Ion channel</keyword>
<evidence type="ECO:0000313" key="12">
    <source>
        <dbReference type="Proteomes" id="UP001159405"/>
    </source>
</evidence>
<keyword evidence="3" id="KW-0677">Repeat</keyword>
<keyword evidence="2 9" id="KW-0812">Transmembrane</keyword>
<feature type="transmembrane region" description="Helical" evidence="9">
    <location>
        <begin position="1124"/>
        <end position="1142"/>
    </location>
</feature>
<dbReference type="Pfam" id="PF00520">
    <property type="entry name" value="Ion_trans"/>
    <property type="match status" value="4"/>
</dbReference>
<feature type="domain" description="Ion transport" evidence="10">
    <location>
        <begin position="701"/>
        <end position="934"/>
    </location>
</feature>
<comment type="similarity">
    <text evidence="7">Belongs to the calcium channel alpha-1 subunit (TC 1.A.1.11) family.</text>
</comment>
<dbReference type="PRINTS" id="PR00167">
    <property type="entry name" value="CACHANNEL"/>
</dbReference>
<feature type="compositionally biased region" description="Acidic residues" evidence="8">
    <location>
        <begin position="664"/>
        <end position="678"/>
    </location>
</feature>
<feature type="transmembrane region" description="Helical" evidence="9">
    <location>
        <begin position="1470"/>
        <end position="1488"/>
    </location>
</feature>
<evidence type="ECO:0000256" key="4">
    <source>
        <dbReference type="ARBA" id="ARBA00022989"/>
    </source>
</evidence>
<feature type="region of interest" description="Disordered" evidence="8">
    <location>
        <begin position="402"/>
        <end position="422"/>
    </location>
</feature>
<sequence length="1984" mass="225396">MSGNDKSDEDAIEKISSNLDVSDECKVDRKTEPRYDNEIENIEETSNDIFKDFQPFAFFVLHRQQLPRRWFIRVVTWPYFERISIFVILVNCVTLGLYDPSDKDCKTQRCQILESMEKAIYAFFLAEMLCKWMAMGLFGKNAYFADSWNRLDCFIVAAGTFELLYNKGEYFSAVRAIRVLRPLRAINRVPSIRILVTLLLDTLPMLWNVLAICFFIFAIFGIVAVQLWQGVLRGRCFPPQSVSDGCDPTNYTYTKFYVPSFDDPDFVCTQSTNNGMQPCSNIPVLKDDTSGRSCTLSCDQKGMSNYSNNCVNWNGYYNQCRLEGDNPFWGAIGFDNIFLAWVAIFQVITLEGWSDIMYYVQDAHGFWNWIYFVVLIVIASYFMTNLCLVVITTQFQETKQRESELLRQSRRREGTSTSTIASSRYGKDGCWIEILRYIEHLFRRCKRRLQRKFNCKYCDDGSKKRRTSKRRRRRRRQKKLVYHHHHHHHHHHHYHHHVHCTDPKCPCGNIEQQSPANQGNMNMIRDGSSVDVRRLQSKQDKPSGNTLTVPGQVPSNGEGTGAIQTISIITGSSCSVRKDPSSSLNAGEMITTATAAVAINGKSAVADISTHSFLSAASLTSVTAAASASAVAASAIHNVCSCAVEHVEEDIKVDYESEFVYEEEDAGSDSDFDDDEYDGGTQQNEKPVARFRHACRRSVESKWFMYVIMGAIFLNTLSMGVEYHGQPQMMDKVLEILNYIFTAIFALEMLLKLVGMGPYGYIKDPFNLFDGFIVIMSIVEVFGDSDSGISVLRSFRLLRIFKLVRFLPALRRQLLVMIHTMDNVMTFLALLALFIFTASILGMNLFGGKYDFPNESGQPETARANFDDLFWALVTVFQVLTQEDWNTVMYDGMRATSKWAALYFILLMTIGNYILFNLLVAILVEGFANQPEKTGSTWSVKSKTCRRDKDVGKNGENRLYAQPCHHLVTTVTPRVCVSPTPSVANMGPAGSHDDMRRYDDSDTADPVHRLRCSFPSLSPKSTLCRDECHASAPVSPVSTSPKIPHKTLSFGDTTTMVIANPAHAERCITSDDEYEMSAREEDEAQVWVQDGVTCCYCRRDWSLYIFSPSNKFRKLMNTLYRNKWFDRVVLAFILLNCVVMALESPDLDDQSTQKKVIDICMYIFLAIFTIEMFVKIVALGLWFGPNAYLRSAWNVMDGFLVVVSWIDVIVDLTTDSENSILGVLRVFRALRTLRPLRVISRAPGLKIVVETLISSLKPIGNIVLIAATFFIIFGILGVQLFKGKFYHCKDASYPEVETRAHCLAINKTWENKEYNFDNLAKALLTLFVFSTKDGWVTIMYDGIDAVDIDKQPIKNHNKWNVLFFVAFLLLAGFVVLNMLVGVVVENFQKCRDIIEKDRMAEKEKEREKRFQSEYEGEEAEEFPQPRRFFHRICTHGYFDIGISAVIVLNVICMAIEHYEQPKELDEFLKYANYVFTAVFILEGVLKIYALGFRKYIKERWNQLDLLIILLSIVGIVLEEMNSELPINPTIIRVMRVLRIARVLKLLKTAEGIRKLLDTVAEALPQVGNLGLLFLLMFFIFAALGMELFGKIECTDIVPCEGLDTHANFKNFGFAMLTLFRVSTGDNWNGILKDTINENRCDERPFSGCSALEHIAPIYFAIFVLATQFVLLNVVVAVLMKHLEEAREESSINSSREGEDDVLAMQTDPDSPQENNIDGNYFSKQHESVPDYKSNNNTMIIPVVGFVNPKNNDSNSSLSSIEHTDYPMRASANSRQRLSPVDHVHTDRSPNPSLASIRLPPIASQPSDLNKIVRSSEKIDSSSLSSPEKEKPDMSRYDGNISPRAPIYVMSEDSDLYESNMEVDREPSKVFTPVEGHPEQRSFSPLSSSDDEEESRKYFFKKPPHKSESKRAKSSKSKPKGTASVSPKPGQKLEKQAANKLVKPGDTRWASPTFSAAKKGHEEIKLQGTPKEDDKNRNYQMQSYV</sequence>
<dbReference type="PANTHER" id="PTHR10037:SF230">
    <property type="entry name" value="CA[2+]-CHANNEL PROTEIN ALPHA[[1]] SUBUNIT T, ISOFORM F"/>
    <property type="match status" value="1"/>
</dbReference>
<feature type="transmembrane region" description="Helical" evidence="9">
    <location>
        <begin position="205"/>
        <end position="225"/>
    </location>
</feature>
<feature type="compositionally biased region" description="Basic and acidic residues" evidence="8">
    <location>
        <begin position="1958"/>
        <end position="1976"/>
    </location>
</feature>
<dbReference type="InterPro" id="IPR002077">
    <property type="entry name" value="VDCCAlpha1"/>
</dbReference>
<dbReference type="InterPro" id="IPR027359">
    <property type="entry name" value="Volt_channel_dom_sf"/>
</dbReference>
<keyword evidence="5 9" id="KW-0472">Membrane</keyword>
<feature type="compositionally biased region" description="Polar residues" evidence="8">
    <location>
        <begin position="542"/>
        <end position="560"/>
    </location>
</feature>
<feature type="domain" description="Ion transport" evidence="10">
    <location>
        <begin position="77"/>
        <end position="402"/>
    </location>
</feature>
<keyword evidence="4 9" id="KW-1133">Transmembrane helix</keyword>
<feature type="transmembrane region" description="Helical" evidence="9">
    <location>
        <begin position="1361"/>
        <end position="1384"/>
    </location>
</feature>
<feature type="transmembrane region" description="Helical" evidence="9">
    <location>
        <begin position="827"/>
        <end position="846"/>
    </location>
</feature>
<gene>
    <name evidence="11" type="ORF">PLOB_00035483</name>
</gene>
<keyword evidence="7" id="KW-0107">Calcium channel</keyword>
<feature type="transmembrane region" description="Helical" evidence="9">
    <location>
        <begin position="1657"/>
        <end position="1679"/>
    </location>
</feature>
<feature type="region of interest" description="Disordered" evidence="8">
    <location>
        <begin position="1687"/>
        <end position="1718"/>
    </location>
</feature>
<evidence type="ECO:0000256" key="2">
    <source>
        <dbReference type="ARBA" id="ARBA00022692"/>
    </source>
</evidence>
<evidence type="ECO:0000256" key="3">
    <source>
        <dbReference type="ARBA" id="ARBA00022737"/>
    </source>
</evidence>
<protein>
    <recommendedName>
        <fullName evidence="7">Voltage-dependent T-type calcium channel subunit alpha</fullName>
    </recommendedName>
</protein>
<dbReference type="PANTHER" id="PTHR10037">
    <property type="entry name" value="VOLTAGE-GATED CATION CHANNEL CALCIUM AND SODIUM"/>
    <property type="match status" value="1"/>
</dbReference>
<evidence type="ECO:0000313" key="11">
    <source>
        <dbReference type="EMBL" id="CAH3037253.1"/>
    </source>
</evidence>
<accession>A0ABN8MYV3</accession>
<feature type="transmembrane region" description="Helical" evidence="9">
    <location>
        <begin position="79"/>
        <end position="98"/>
    </location>
</feature>
<feature type="compositionally biased region" description="Basic and acidic residues" evidence="8">
    <location>
        <begin position="1826"/>
        <end position="1835"/>
    </location>
</feature>
<comment type="caution">
    <text evidence="11">The sequence shown here is derived from an EMBL/GenBank/DDBJ whole genome shotgun (WGS) entry which is preliminary data.</text>
</comment>
<organism evidence="11 12">
    <name type="scientific">Porites lobata</name>
    <dbReference type="NCBI Taxonomy" id="104759"/>
    <lineage>
        <taxon>Eukaryota</taxon>
        <taxon>Metazoa</taxon>
        <taxon>Cnidaria</taxon>
        <taxon>Anthozoa</taxon>
        <taxon>Hexacorallia</taxon>
        <taxon>Scleractinia</taxon>
        <taxon>Fungiina</taxon>
        <taxon>Poritidae</taxon>
        <taxon>Porites</taxon>
    </lineage>
</organism>
<comment type="subcellular location">
    <subcellularLocation>
        <location evidence="1 7">Membrane</location>
        <topology evidence="1 7">Multi-pass membrane protein</topology>
    </subcellularLocation>
</comment>
<feature type="transmembrane region" description="Helical" evidence="9">
    <location>
        <begin position="1262"/>
        <end position="1281"/>
    </location>
</feature>
<dbReference type="PRINTS" id="PR01629">
    <property type="entry name" value="TVDCCALPHA1"/>
</dbReference>
<feature type="transmembrane region" description="Helical" evidence="9">
    <location>
        <begin position="1566"/>
        <end position="1585"/>
    </location>
</feature>
<dbReference type="Gene3D" id="1.20.120.350">
    <property type="entry name" value="Voltage-gated potassium channels. Chain C"/>
    <property type="match status" value="4"/>
</dbReference>
<evidence type="ECO:0000259" key="10">
    <source>
        <dbReference type="Pfam" id="PF00520"/>
    </source>
</evidence>
<feature type="transmembrane region" description="Helical" evidence="9">
    <location>
        <begin position="328"/>
        <end position="349"/>
    </location>
</feature>
<name>A0ABN8MYV3_9CNID</name>
<feature type="region of interest" description="Disordered" evidence="8">
    <location>
        <begin position="664"/>
        <end position="683"/>
    </location>
</feature>
<feature type="compositionally biased region" description="Basic residues" evidence="8">
    <location>
        <begin position="463"/>
        <end position="498"/>
    </location>
</feature>
<feature type="region of interest" description="Disordered" evidence="8">
    <location>
        <begin position="461"/>
        <end position="498"/>
    </location>
</feature>
<dbReference type="InterPro" id="IPR005821">
    <property type="entry name" value="Ion_trans_dom"/>
</dbReference>
<dbReference type="SUPFAM" id="SSF81324">
    <property type="entry name" value="Voltage-gated potassium channels"/>
    <property type="match status" value="4"/>
</dbReference>
<dbReference type="Gene3D" id="1.10.287.70">
    <property type="match status" value="4"/>
</dbReference>
<feature type="compositionally biased region" description="Basic and acidic residues" evidence="8">
    <location>
        <begin position="532"/>
        <end position="541"/>
    </location>
</feature>
<feature type="transmembrane region" description="Helical" evidence="9">
    <location>
        <begin position="1162"/>
        <end position="1183"/>
    </location>
</feature>
<keyword evidence="12" id="KW-1185">Reference proteome</keyword>
<feature type="transmembrane region" description="Helical" evidence="9">
    <location>
        <begin position="1436"/>
        <end position="1458"/>
    </location>
</feature>
<feature type="region of interest" description="Disordered" evidence="8">
    <location>
        <begin position="1771"/>
        <end position="1984"/>
    </location>
</feature>
<feature type="transmembrane region" description="Helical" evidence="9">
    <location>
        <begin position="736"/>
        <end position="754"/>
    </location>
</feature>
<feature type="compositionally biased region" description="Basic and acidic residues" evidence="8">
    <location>
        <begin position="402"/>
        <end position="414"/>
    </location>
</feature>
<evidence type="ECO:0000256" key="7">
    <source>
        <dbReference type="RuleBase" id="RU003808"/>
    </source>
</evidence>
<dbReference type="InterPro" id="IPR005445">
    <property type="entry name" value="VDCC_T_a1"/>
</dbReference>
<dbReference type="InterPro" id="IPR043203">
    <property type="entry name" value="VGCC_Ca_Na"/>
</dbReference>
<dbReference type="Proteomes" id="UP001159405">
    <property type="component" value="Unassembled WGS sequence"/>
</dbReference>
<feature type="transmembrane region" description="Helical" evidence="9">
    <location>
        <begin position="900"/>
        <end position="924"/>
    </location>
</feature>
<keyword evidence="7" id="KW-0851">Voltage-gated channel</keyword>
<evidence type="ECO:0000256" key="9">
    <source>
        <dbReference type="SAM" id="Phobius"/>
    </source>
</evidence>
<feature type="transmembrane region" description="Helical" evidence="9">
    <location>
        <begin position="703"/>
        <end position="724"/>
    </location>
</feature>
<keyword evidence="7" id="KW-0106">Calcium</keyword>
<feature type="domain" description="Ion transport" evidence="10">
    <location>
        <begin position="1122"/>
        <end position="1391"/>
    </location>
</feature>
<feature type="domain" description="Ion transport" evidence="10">
    <location>
        <begin position="1437"/>
        <end position="1689"/>
    </location>
</feature>
<dbReference type="EMBL" id="CALNXK010000005">
    <property type="protein sequence ID" value="CAH3037253.1"/>
    <property type="molecule type" value="Genomic_DNA"/>
</dbReference>